<reference evidence="2 3" key="1">
    <citation type="journal article" date="2012" name="BMC Genomics">
        <title>Comparative genomic analysis and phylogenetic position of Theileria equi.</title>
        <authorList>
            <person name="Kappmeyer L.S."/>
            <person name="Thiagarajan M."/>
            <person name="Herndon D.R."/>
            <person name="Ramsay J.D."/>
            <person name="Caler E."/>
            <person name="Djikeng A."/>
            <person name="Gillespie J.J."/>
            <person name="Lau A.O."/>
            <person name="Roalson E.H."/>
            <person name="Silva J.C."/>
            <person name="Silva M.G."/>
            <person name="Suarez C.E."/>
            <person name="Ueti M.W."/>
            <person name="Nene V.M."/>
            <person name="Mealey R.H."/>
            <person name="Knowles D.P."/>
            <person name="Brayton K.A."/>
        </authorList>
    </citation>
    <scope>NUCLEOTIDE SEQUENCE [LARGE SCALE GENOMIC DNA]</scope>
    <source>
        <strain evidence="2 3">WA</strain>
    </source>
</reference>
<proteinExistence type="predicted"/>
<evidence type="ECO:0000256" key="1">
    <source>
        <dbReference type="SAM" id="SignalP"/>
    </source>
</evidence>
<dbReference type="EMBL" id="ACOU01000007">
    <property type="protein sequence ID" value="EKX72314.1"/>
    <property type="molecule type" value="Genomic_DNA"/>
</dbReference>
<comment type="caution">
    <text evidence="2">The sequence shown here is derived from an EMBL/GenBank/DDBJ whole genome shotgun (WGS) entry which is preliminary data.</text>
</comment>
<dbReference type="OrthoDB" id="27226at2759"/>
<evidence type="ECO:0000313" key="3">
    <source>
        <dbReference type="Proteomes" id="UP000031512"/>
    </source>
</evidence>
<organism evidence="2 3">
    <name type="scientific">Theileria equi strain WA</name>
    <dbReference type="NCBI Taxonomy" id="1537102"/>
    <lineage>
        <taxon>Eukaryota</taxon>
        <taxon>Sar</taxon>
        <taxon>Alveolata</taxon>
        <taxon>Apicomplexa</taxon>
        <taxon>Aconoidasida</taxon>
        <taxon>Piroplasmida</taxon>
        <taxon>Theileriidae</taxon>
        <taxon>Theileria</taxon>
    </lineage>
</organism>
<dbReference type="KEGG" id="beq:BEWA_047790"/>
<sequence length="262" mass="29579">MNVASILLVTCLLGLCHCRRSKLPTDGLFIEVLDDYAEDEIVTSNFVEETRKRGSNDKRLVWDMAHGTAYEVEYTLSSARRSNAGKVEDVAVEDSRRLPYSRHTTNPITLNLSEPDPSICGAIRTDVDGIPAVVYLLKSSQINKIVNGDKKVWIASKMKVGTDLPTKFALDLSSLKEDDEKYQLVKCGKDDVNRLVTPHPGNLIERIIDGNLEVWTASDGHVCYLCEYYPKDDSGEIKLHVRKNEDLLSFSRFEKVGEWKKR</sequence>
<feature type="chain" id="PRO_5003952959" evidence="1">
    <location>
        <begin position="19"/>
        <end position="262"/>
    </location>
</feature>
<keyword evidence="3" id="KW-1185">Reference proteome</keyword>
<dbReference type="Proteomes" id="UP000031512">
    <property type="component" value="Unassembled WGS sequence"/>
</dbReference>
<dbReference type="VEuPathDB" id="PiroplasmaDB:BEWA_047790"/>
<feature type="signal peptide" evidence="1">
    <location>
        <begin position="1"/>
        <end position="18"/>
    </location>
</feature>
<dbReference type="InterPro" id="IPR007480">
    <property type="entry name" value="DUF529"/>
</dbReference>
<protein>
    <submittedName>
        <fullName evidence="2">Signal peptide containing protein</fullName>
    </submittedName>
</protein>
<keyword evidence="1" id="KW-0732">Signal</keyword>
<gene>
    <name evidence="2" type="ORF">BEWA_047790</name>
</gene>
<name>L1LAP2_THEEQ</name>
<dbReference type="Pfam" id="PF04385">
    <property type="entry name" value="FAINT"/>
    <property type="match status" value="1"/>
</dbReference>
<dbReference type="GeneID" id="15804079"/>
<dbReference type="AlphaFoldDB" id="L1LAP2"/>
<evidence type="ECO:0000313" key="2">
    <source>
        <dbReference type="EMBL" id="EKX72314.1"/>
    </source>
</evidence>
<accession>L1LAP2</accession>
<dbReference type="RefSeq" id="XP_004831766.1">
    <property type="nucleotide sequence ID" value="XM_004831709.1"/>
</dbReference>